<keyword evidence="2" id="KW-1185">Reference proteome</keyword>
<accession>A0ABM5Z2T7</accession>
<organism evidence="1 2">
    <name type="scientific">Collimonas pratensis</name>
    <dbReference type="NCBI Taxonomy" id="279113"/>
    <lineage>
        <taxon>Bacteria</taxon>
        <taxon>Pseudomonadati</taxon>
        <taxon>Pseudomonadota</taxon>
        <taxon>Betaproteobacteria</taxon>
        <taxon>Burkholderiales</taxon>
        <taxon>Oxalobacteraceae</taxon>
        <taxon>Collimonas</taxon>
    </lineage>
</organism>
<reference evidence="1 2" key="1">
    <citation type="submission" date="2015-11" db="EMBL/GenBank/DDBJ databases">
        <title>Exploring the genomic traits of fungus-feeding bacterial genus Collimonas.</title>
        <authorList>
            <person name="Song C."/>
            <person name="Schmidt R."/>
            <person name="de Jager V."/>
            <person name="Krzyzanowska D."/>
            <person name="Jongedijk E."/>
            <person name="Cankar K."/>
            <person name="Beekwilder J."/>
            <person name="van Veen A."/>
            <person name="de Boer W."/>
            <person name="van Veen J.A."/>
            <person name="Garbeva P."/>
        </authorList>
    </citation>
    <scope>NUCLEOTIDE SEQUENCE [LARGE SCALE GENOMIC DNA]</scope>
    <source>
        <strain evidence="1 2">Ter291</strain>
    </source>
</reference>
<dbReference type="EMBL" id="CP013236">
    <property type="protein sequence ID" value="AMP13435.1"/>
    <property type="molecule type" value="Genomic_DNA"/>
</dbReference>
<evidence type="ECO:0000313" key="1">
    <source>
        <dbReference type="EMBL" id="AMP13435.1"/>
    </source>
</evidence>
<dbReference type="Proteomes" id="UP000074914">
    <property type="component" value="Chromosome"/>
</dbReference>
<gene>
    <name evidence="1" type="ORF">CPter291_1159</name>
</gene>
<protein>
    <submittedName>
        <fullName evidence="1">Uncharacterized protein</fullName>
    </submittedName>
</protein>
<sequence>MFSDPLRDLRHNGVSGSMSFCKVGRIQSAAKPMIVNRSLPVSHLIPAVGGSDEARTADIDLR</sequence>
<evidence type="ECO:0000313" key="2">
    <source>
        <dbReference type="Proteomes" id="UP000074914"/>
    </source>
</evidence>
<name>A0ABM5Z2T7_9BURK</name>
<proteinExistence type="predicted"/>